<dbReference type="InterPro" id="IPR013216">
    <property type="entry name" value="Methyltransf_11"/>
</dbReference>
<sequence>MLDYDREADRYDDSRGGEARADEAARAVERLLPSGAGTVIDVGAGTGIVSTRLRRPGRVVVAVDRSSGMLTRAAGRLGGRVVRGDATRLPLRPGRADAVVSVWLLHLLSDAAPVVAEAARVLRPGGVLITTVDKEQSRLVSPSDLADLAAVPRREHGPAAADARERVTALAAASGLVPAGETTFVGVGQGRSPRELRGAPAGWLRELDLAALPDQDRRRPDPVYTLVAFRRTTSTASTGR</sequence>
<evidence type="ECO:0000313" key="3">
    <source>
        <dbReference type="Proteomes" id="UP000578112"/>
    </source>
</evidence>
<keyword evidence="2" id="KW-0808">Transferase</keyword>
<evidence type="ECO:0000313" key="2">
    <source>
        <dbReference type="EMBL" id="MBB4763119.1"/>
    </source>
</evidence>
<feature type="domain" description="Methyltransferase type 11" evidence="1">
    <location>
        <begin position="40"/>
        <end position="129"/>
    </location>
</feature>
<accession>A0A7W7HYH2</accession>
<dbReference type="RefSeq" id="WP_184994463.1">
    <property type="nucleotide sequence ID" value="NZ_BOMK01000059.1"/>
</dbReference>
<dbReference type="Gene3D" id="3.40.50.150">
    <property type="entry name" value="Vaccinia Virus protein VP39"/>
    <property type="match status" value="1"/>
</dbReference>
<dbReference type="InterPro" id="IPR029063">
    <property type="entry name" value="SAM-dependent_MTases_sf"/>
</dbReference>
<comment type="caution">
    <text evidence="2">The sequence shown here is derived from an EMBL/GenBank/DDBJ whole genome shotgun (WGS) entry which is preliminary data.</text>
</comment>
<protein>
    <submittedName>
        <fullName evidence="2">SAM-dependent methyltransferase</fullName>
    </submittedName>
</protein>
<dbReference type="Proteomes" id="UP000578112">
    <property type="component" value="Unassembled WGS sequence"/>
</dbReference>
<keyword evidence="3" id="KW-1185">Reference proteome</keyword>
<dbReference type="GO" id="GO:0008757">
    <property type="term" value="F:S-adenosylmethionine-dependent methyltransferase activity"/>
    <property type="evidence" value="ECO:0007669"/>
    <property type="project" value="InterPro"/>
</dbReference>
<evidence type="ECO:0000259" key="1">
    <source>
        <dbReference type="Pfam" id="PF08241"/>
    </source>
</evidence>
<organism evidence="2 3">
    <name type="scientific">Actinoplanes digitatis</name>
    <dbReference type="NCBI Taxonomy" id="1868"/>
    <lineage>
        <taxon>Bacteria</taxon>
        <taxon>Bacillati</taxon>
        <taxon>Actinomycetota</taxon>
        <taxon>Actinomycetes</taxon>
        <taxon>Micromonosporales</taxon>
        <taxon>Micromonosporaceae</taxon>
        <taxon>Actinoplanes</taxon>
    </lineage>
</organism>
<gene>
    <name evidence="2" type="ORF">BJ971_003675</name>
</gene>
<proteinExistence type="predicted"/>
<dbReference type="AlphaFoldDB" id="A0A7W7HYH2"/>
<dbReference type="PANTHER" id="PTHR43591">
    <property type="entry name" value="METHYLTRANSFERASE"/>
    <property type="match status" value="1"/>
</dbReference>
<dbReference type="SUPFAM" id="SSF53335">
    <property type="entry name" value="S-adenosyl-L-methionine-dependent methyltransferases"/>
    <property type="match status" value="1"/>
</dbReference>
<dbReference type="CDD" id="cd02440">
    <property type="entry name" value="AdoMet_MTases"/>
    <property type="match status" value="1"/>
</dbReference>
<dbReference type="Pfam" id="PF08241">
    <property type="entry name" value="Methyltransf_11"/>
    <property type="match status" value="1"/>
</dbReference>
<dbReference type="PANTHER" id="PTHR43591:SF99">
    <property type="entry name" value="OS06G0646000 PROTEIN"/>
    <property type="match status" value="1"/>
</dbReference>
<name>A0A7W7HYH2_9ACTN</name>
<dbReference type="GO" id="GO:0032259">
    <property type="term" value="P:methylation"/>
    <property type="evidence" value="ECO:0007669"/>
    <property type="project" value="UniProtKB-KW"/>
</dbReference>
<reference evidence="2 3" key="1">
    <citation type="submission" date="2020-08" db="EMBL/GenBank/DDBJ databases">
        <title>Sequencing the genomes of 1000 actinobacteria strains.</title>
        <authorList>
            <person name="Klenk H.-P."/>
        </authorList>
    </citation>
    <scope>NUCLEOTIDE SEQUENCE [LARGE SCALE GENOMIC DNA]</scope>
    <source>
        <strain evidence="2 3">DSM 43149</strain>
    </source>
</reference>
<keyword evidence="2" id="KW-0489">Methyltransferase</keyword>
<dbReference type="EMBL" id="JACHNH010000001">
    <property type="protein sequence ID" value="MBB4763119.1"/>
    <property type="molecule type" value="Genomic_DNA"/>
</dbReference>